<dbReference type="SMART" id="SM00369">
    <property type="entry name" value="LRR_TYP"/>
    <property type="match status" value="9"/>
</dbReference>
<evidence type="ECO:0000313" key="21">
    <source>
        <dbReference type="EMBL" id="QCD94707.1"/>
    </source>
</evidence>
<gene>
    <name evidence="21" type="ORF">DEO72_LG5g2792</name>
</gene>
<evidence type="ECO:0000256" key="17">
    <source>
        <dbReference type="ARBA" id="ARBA00023180"/>
    </source>
</evidence>
<dbReference type="Gene3D" id="3.80.10.10">
    <property type="entry name" value="Ribonuclease Inhibitor"/>
    <property type="match status" value="4"/>
</dbReference>
<evidence type="ECO:0000259" key="19">
    <source>
        <dbReference type="Pfam" id="PF08263"/>
    </source>
</evidence>
<feature type="domain" description="Leucine-rich repeat-containing N-terminal plant-type" evidence="19">
    <location>
        <begin position="23"/>
        <end position="59"/>
    </location>
</feature>
<comment type="similarity">
    <text evidence="18">Belongs to the polygalacturonase-inhibiting protein family.</text>
</comment>
<dbReference type="GO" id="GO:0016301">
    <property type="term" value="F:kinase activity"/>
    <property type="evidence" value="ECO:0007669"/>
    <property type="project" value="UniProtKB-KW"/>
</dbReference>
<dbReference type="EMBL" id="CP039349">
    <property type="protein sequence ID" value="QCD94707.1"/>
    <property type="molecule type" value="Genomic_DNA"/>
</dbReference>
<evidence type="ECO:0000256" key="6">
    <source>
        <dbReference type="ARBA" id="ARBA00022512"/>
    </source>
</evidence>
<dbReference type="GO" id="GO:0006952">
    <property type="term" value="P:defense response"/>
    <property type="evidence" value="ECO:0007669"/>
    <property type="project" value="UniProtKB-KW"/>
</dbReference>
<keyword evidence="9" id="KW-0812">Transmembrane</keyword>
<evidence type="ECO:0000256" key="1">
    <source>
        <dbReference type="ARBA" id="ARBA00004170"/>
    </source>
</evidence>
<reference evidence="21 22" key="1">
    <citation type="submission" date="2019-04" db="EMBL/GenBank/DDBJ databases">
        <title>An improved genome assembly and genetic linkage map for asparagus bean, Vigna unguiculata ssp. sesquipedialis.</title>
        <authorList>
            <person name="Xia Q."/>
            <person name="Zhang R."/>
            <person name="Dong Y."/>
        </authorList>
    </citation>
    <scope>NUCLEOTIDE SEQUENCE [LARGE SCALE GENOMIC DNA]</scope>
    <source>
        <tissue evidence="21">Leaf</tissue>
    </source>
</reference>
<evidence type="ECO:0000256" key="11">
    <source>
        <dbReference type="ARBA" id="ARBA00022737"/>
    </source>
</evidence>
<dbReference type="InterPro" id="IPR003591">
    <property type="entry name" value="Leu-rich_rpt_typical-subtyp"/>
</dbReference>
<dbReference type="PROSITE" id="PS51450">
    <property type="entry name" value="LRR"/>
    <property type="match status" value="3"/>
</dbReference>
<dbReference type="Pfam" id="PF00560">
    <property type="entry name" value="LRR_1"/>
    <property type="match status" value="7"/>
</dbReference>
<dbReference type="FunFam" id="3.80.10.10:FF:000041">
    <property type="entry name" value="LRR receptor-like serine/threonine-protein kinase ERECTA"/>
    <property type="match status" value="1"/>
</dbReference>
<name>A0A4D6M1E5_VIGUN</name>
<keyword evidence="10" id="KW-0732">Signal</keyword>
<evidence type="ECO:0000256" key="12">
    <source>
        <dbReference type="ARBA" id="ARBA00022821"/>
    </source>
</evidence>
<evidence type="ECO:0000313" key="22">
    <source>
        <dbReference type="Proteomes" id="UP000501690"/>
    </source>
</evidence>
<evidence type="ECO:0000256" key="13">
    <source>
        <dbReference type="ARBA" id="ARBA00022989"/>
    </source>
</evidence>
<evidence type="ECO:0000256" key="14">
    <source>
        <dbReference type="ARBA" id="ARBA00023136"/>
    </source>
</evidence>
<protein>
    <submittedName>
        <fullName evidence="21">LRR receptor-like serine/threonine-protein kinase FLS2</fullName>
    </submittedName>
</protein>
<dbReference type="GO" id="GO:0005886">
    <property type="term" value="C:plasma membrane"/>
    <property type="evidence" value="ECO:0007669"/>
    <property type="project" value="UniProtKB-SubCell"/>
</dbReference>
<evidence type="ECO:0000256" key="5">
    <source>
        <dbReference type="ARBA" id="ARBA00022475"/>
    </source>
</evidence>
<keyword evidence="6" id="KW-0134">Cell wall</keyword>
<dbReference type="PANTHER" id="PTHR48063">
    <property type="entry name" value="LRR RECEPTOR-LIKE KINASE"/>
    <property type="match status" value="1"/>
</dbReference>
<keyword evidence="16 21" id="KW-0675">Receptor</keyword>
<evidence type="ECO:0000256" key="16">
    <source>
        <dbReference type="ARBA" id="ARBA00023170"/>
    </source>
</evidence>
<dbReference type="SUPFAM" id="SSF52047">
    <property type="entry name" value="RNI-like"/>
    <property type="match status" value="2"/>
</dbReference>
<evidence type="ECO:0000256" key="10">
    <source>
        <dbReference type="ARBA" id="ARBA00022729"/>
    </source>
</evidence>
<organism evidence="21 22">
    <name type="scientific">Vigna unguiculata</name>
    <name type="common">Cowpea</name>
    <dbReference type="NCBI Taxonomy" id="3917"/>
    <lineage>
        <taxon>Eukaryota</taxon>
        <taxon>Viridiplantae</taxon>
        <taxon>Streptophyta</taxon>
        <taxon>Embryophyta</taxon>
        <taxon>Tracheophyta</taxon>
        <taxon>Spermatophyta</taxon>
        <taxon>Magnoliopsida</taxon>
        <taxon>eudicotyledons</taxon>
        <taxon>Gunneridae</taxon>
        <taxon>Pentapetalae</taxon>
        <taxon>rosids</taxon>
        <taxon>fabids</taxon>
        <taxon>Fabales</taxon>
        <taxon>Fabaceae</taxon>
        <taxon>Papilionoideae</taxon>
        <taxon>50 kb inversion clade</taxon>
        <taxon>NPAAA clade</taxon>
        <taxon>indigoferoid/millettioid clade</taxon>
        <taxon>Phaseoleae</taxon>
        <taxon>Vigna</taxon>
    </lineage>
</organism>
<keyword evidence="17" id="KW-0325">Glycoprotein</keyword>
<dbReference type="InterPro" id="IPR032675">
    <property type="entry name" value="LRR_dom_sf"/>
</dbReference>
<evidence type="ECO:0000256" key="15">
    <source>
        <dbReference type="ARBA" id="ARBA00023157"/>
    </source>
</evidence>
<comment type="similarity">
    <text evidence="4">Belongs to the RLP family.</text>
</comment>
<comment type="subcellular location">
    <subcellularLocation>
        <location evidence="3">Cell membrane</location>
        <topology evidence="3">Single-pass type I membrane protein</topology>
    </subcellularLocation>
    <subcellularLocation>
        <location evidence="1">Membrane</location>
        <topology evidence="1">Peripheral membrane protein</topology>
    </subcellularLocation>
    <subcellularLocation>
        <location evidence="2">Secreted</location>
        <location evidence="2">Cell wall</location>
    </subcellularLocation>
</comment>
<dbReference type="Pfam" id="PF23598">
    <property type="entry name" value="LRR_14"/>
    <property type="match status" value="1"/>
</dbReference>
<accession>A0A4D6M1E5</accession>
<evidence type="ECO:0000256" key="4">
    <source>
        <dbReference type="ARBA" id="ARBA00009592"/>
    </source>
</evidence>
<keyword evidence="5" id="KW-1003">Cell membrane</keyword>
<evidence type="ECO:0000256" key="9">
    <source>
        <dbReference type="ARBA" id="ARBA00022692"/>
    </source>
</evidence>
<dbReference type="InterPro" id="IPR046956">
    <property type="entry name" value="RLP23-like"/>
</dbReference>
<dbReference type="InterPro" id="IPR001611">
    <property type="entry name" value="Leu-rich_rpt"/>
</dbReference>
<evidence type="ECO:0000256" key="18">
    <source>
        <dbReference type="ARBA" id="ARBA00038043"/>
    </source>
</evidence>
<keyword evidence="21" id="KW-0418">Kinase</keyword>
<dbReference type="AlphaFoldDB" id="A0A4D6M1E5"/>
<keyword evidence="21" id="KW-0808">Transferase</keyword>
<evidence type="ECO:0000256" key="8">
    <source>
        <dbReference type="ARBA" id="ARBA00022614"/>
    </source>
</evidence>
<dbReference type="PANTHER" id="PTHR48063:SF98">
    <property type="entry name" value="LRR RECEPTOR-LIKE SERINE_THREONINE-PROTEIN KINASE FLS2"/>
    <property type="match status" value="1"/>
</dbReference>
<keyword evidence="14" id="KW-0472">Membrane</keyword>
<evidence type="ECO:0000256" key="7">
    <source>
        <dbReference type="ARBA" id="ARBA00022525"/>
    </source>
</evidence>
<keyword evidence="15" id="KW-1015">Disulfide bond</keyword>
<dbReference type="Pfam" id="PF13855">
    <property type="entry name" value="LRR_8"/>
    <property type="match status" value="1"/>
</dbReference>
<keyword evidence="13" id="KW-1133">Transmembrane helix</keyword>
<dbReference type="FunFam" id="3.80.10.10:FF:000400">
    <property type="entry name" value="Nuclear pore complex protein NUP107"/>
    <property type="match status" value="1"/>
</dbReference>
<keyword evidence="7" id="KW-0964">Secreted</keyword>
<keyword evidence="8" id="KW-0433">Leucine-rich repeat</keyword>
<dbReference type="InterPro" id="IPR055414">
    <property type="entry name" value="LRR_R13L4/SHOC2-like"/>
</dbReference>
<evidence type="ECO:0000259" key="20">
    <source>
        <dbReference type="Pfam" id="PF23598"/>
    </source>
</evidence>
<evidence type="ECO:0000256" key="3">
    <source>
        <dbReference type="ARBA" id="ARBA00004251"/>
    </source>
</evidence>
<dbReference type="Pfam" id="PF08263">
    <property type="entry name" value="LRRNT_2"/>
    <property type="match status" value="1"/>
</dbReference>
<sequence>MMLVVCVVLQVVNGEHEMRCVPKEREALLQFKAAIDDRYGMLSSWTTPDCCRWEGIRCSNLTGHILRLDLHGEYWNFPPRYMSGEIHKSLMELPQLQYLNLSSNYFPHTPIPEFLASLTNLRYLDLSSSQFAGKIPSELASLSHLKYLNLSSNYYLEGSIPHQLGNLSQLQYLDLSGNSFEGYIPSQFGNLSNLRKLYLGGYDSALKIVTADQWLSNHVSLTHLSLESIYNLDSSPSSLRMIAKLPKLRELSLINCGLSDHFLISFNPSNFNFSISLSVLHLSQNSFTQPMIFHWVSNTTSNLVELDLSSNLLEGSTSTYRFGFAMTSLEHLDLSYNVLKGEDLKSFMNICTLHSLDMSGNNITEDLSLVLRDLSNGCAKYSLQELNLAVNQITGSVYDLSAFSSLKTLDLSRNQLSGKIPEGIRLPSQLQQLSIEANSLEGGVPKSFGSTCTLESLDLSHNKLSEDLTVIFNHLSGCSRYSLRELYLRQNKFNGTLPDFSMFSKLEMLDLSHNQLKDGVPKLLHNATILHTLDLSNNSLSEKLPTIIHHLSGYVGYSLQHLDLSMNQISGTLPNTLSLFPSLKILYLQNNKLNGTISKDLRFPTNLEELHLMSNSLKGVITDSHFYNMSKLQTLKLSDNSLALEVSQDWHPPFQLYTIELRSCKLGPSFPKWKDSYFNGITP</sequence>
<dbReference type="PRINTS" id="PR00019">
    <property type="entry name" value="LEURICHRPT"/>
</dbReference>
<keyword evidence="11" id="KW-0677">Repeat</keyword>
<dbReference type="InterPro" id="IPR013210">
    <property type="entry name" value="LRR_N_plant-typ"/>
</dbReference>
<dbReference type="SMART" id="SM00365">
    <property type="entry name" value="LRR_SD22"/>
    <property type="match status" value="7"/>
</dbReference>
<keyword evidence="22" id="KW-1185">Reference proteome</keyword>
<proteinExistence type="inferred from homology"/>
<feature type="domain" description="Disease resistance R13L4/SHOC-2-like LRR" evidence="20">
    <location>
        <begin position="116"/>
        <end position="368"/>
    </location>
</feature>
<keyword evidence="12" id="KW-0611">Plant defense</keyword>
<evidence type="ECO:0000256" key="2">
    <source>
        <dbReference type="ARBA" id="ARBA00004191"/>
    </source>
</evidence>
<dbReference type="Proteomes" id="UP000501690">
    <property type="component" value="Linkage Group LG5"/>
</dbReference>